<dbReference type="RefSeq" id="WP_068722314.1">
    <property type="nucleotide sequence ID" value="NZ_LSKU01000001.1"/>
</dbReference>
<dbReference type="Proteomes" id="UP000070352">
    <property type="component" value="Unassembled WGS sequence"/>
</dbReference>
<accession>A0A135L163</accession>
<dbReference type="STRING" id="1413211.U473_00275"/>
<gene>
    <name evidence="1" type="ORF">U473_00275</name>
</gene>
<evidence type="ECO:0000313" key="1">
    <source>
        <dbReference type="EMBL" id="KXG42653.1"/>
    </source>
</evidence>
<sequence>MKNFEMTLDEIIESINPLNIVGLDLVPDKKEGVPLLIVTEEVEGELQFYRLPATKTDEIIAINTLLRSFDLGITIEFMNYRQYTSLLETVMHLLNINKAMEKVKPASSVHVSEVYSVLMDELSFKYKASGIQDYMDNLEGYISEAIDLVLSMRKATA</sequence>
<reference evidence="1 2" key="1">
    <citation type="submission" date="2016-02" db="EMBL/GenBank/DDBJ databases">
        <title>Draft Genome for Tepidibacillus decaturensis nov. sp. Strain Z9, an Anaerobic, Moderately Thermophilic and Heterotrophic Bacterium from Deep Subsurface of the Illinois Basin, USA.</title>
        <authorList>
            <person name="Dong Y."/>
            <person name="Chang J.Y."/>
            <person name="Sanford R."/>
            <person name="Fouke B.W."/>
        </authorList>
    </citation>
    <scope>NUCLEOTIDE SEQUENCE [LARGE SCALE GENOMIC DNA]</scope>
    <source>
        <strain evidence="1 2">Z9</strain>
    </source>
</reference>
<evidence type="ECO:0000313" key="2">
    <source>
        <dbReference type="Proteomes" id="UP000070352"/>
    </source>
</evidence>
<proteinExistence type="predicted"/>
<protein>
    <submittedName>
        <fullName evidence="1">Uncharacterized protein</fullName>
    </submittedName>
</protein>
<dbReference type="AlphaFoldDB" id="A0A135L163"/>
<comment type="caution">
    <text evidence="1">The sequence shown here is derived from an EMBL/GenBank/DDBJ whole genome shotgun (WGS) entry which is preliminary data.</text>
</comment>
<keyword evidence="2" id="KW-1185">Reference proteome</keyword>
<dbReference type="EMBL" id="LSKU01000001">
    <property type="protein sequence ID" value="KXG42653.1"/>
    <property type="molecule type" value="Genomic_DNA"/>
</dbReference>
<organism evidence="1 2">
    <name type="scientific">Tepidibacillus decaturensis</name>
    <dbReference type="NCBI Taxonomy" id="1413211"/>
    <lineage>
        <taxon>Bacteria</taxon>
        <taxon>Bacillati</taxon>
        <taxon>Bacillota</taxon>
        <taxon>Bacilli</taxon>
        <taxon>Bacillales</taxon>
        <taxon>Bacillaceae</taxon>
        <taxon>Tepidibacillus</taxon>
    </lineage>
</organism>
<dbReference type="OrthoDB" id="2857727at2"/>
<name>A0A135L163_9BACI</name>